<gene>
    <name evidence="1" type="primary">asp3</name>
    <name evidence="1" type="ORF">ERS132539_01521</name>
</gene>
<sequence length="318" mass="36748">MRVVIKWKHFAQEMYSHGSKVDFQKQIISFDNPLMPPSFEIKRWYSRTNFQAKRQTPTLPILNRGEKYRLIVNAESYPENSFYIRVVFFNRFGKQVGFKILKTKDATFAYPKDAYSYDIALLNAGCEKLEFQSMVLKSIDDMADLFTLSAEKQNPSSDAKVNLVFVEESDDLIYEKSMFSEVINRLGDVVFIADTDGELSMLNQETEKFILDLIHNQGEDGVNFFSYGPKGNFATRYYCEKLKQGQVFSGQEFYDASTYHTLLSHQGMSVNRVEELIKMGMGDHLNQLPNRDLAIVSSLVHPLRLLVQQFLEKDGHKK</sequence>
<proteinExistence type="predicted"/>
<accession>A0A0Z8P7P9</accession>
<evidence type="ECO:0000313" key="1">
    <source>
        <dbReference type="EMBL" id="CYW40694.1"/>
    </source>
</evidence>
<organism evidence="1 2">
    <name type="scientific">Streptococcus suis</name>
    <dbReference type="NCBI Taxonomy" id="1307"/>
    <lineage>
        <taxon>Bacteria</taxon>
        <taxon>Bacillati</taxon>
        <taxon>Bacillota</taxon>
        <taxon>Bacilli</taxon>
        <taxon>Lactobacillales</taxon>
        <taxon>Streptococcaceae</taxon>
        <taxon>Streptococcus</taxon>
    </lineage>
</organism>
<dbReference type="GO" id="GO:0015031">
    <property type="term" value="P:protein transport"/>
    <property type="evidence" value="ECO:0007669"/>
    <property type="project" value="InterPro"/>
</dbReference>
<evidence type="ECO:0000313" key="2">
    <source>
        <dbReference type="Proteomes" id="UP000069526"/>
    </source>
</evidence>
<name>A0A0Z8P7P9_STRSU</name>
<protein>
    <submittedName>
        <fullName evidence="1">Accessory Sec system protein Asp3</fullName>
    </submittedName>
</protein>
<dbReference type="EMBL" id="FIJK01000038">
    <property type="protein sequence ID" value="CYW40694.1"/>
    <property type="molecule type" value="Genomic_DNA"/>
</dbReference>
<dbReference type="AlphaFoldDB" id="A0A0Z8P7P9"/>
<dbReference type="Pfam" id="PF15432">
    <property type="entry name" value="Sec-ASP3"/>
    <property type="match status" value="1"/>
</dbReference>
<dbReference type="NCBIfam" id="TIGR03711">
    <property type="entry name" value="acc_sec_asp3"/>
    <property type="match status" value="1"/>
</dbReference>
<dbReference type="RefSeq" id="WP_153601790.1">
    <property type="nucleotide sequence ID" value="NZ_CEIH01000095.1"/>
</dbReference>
<reference evidence="1 2" key="1">
    <citation type="submission" date="2016-02" db="EMBL/GenBank/DDBJ databases">
        <authorList>
            <consortium name="Pathogen Informatics"/>
        </authorList>
    </citation>
    <scope>NUCLEOTIDE SEQUENCE [LARGE SCALE GENOMIC DNA]</scope>
    <source>
        <strain evidence="1 2">SS1013</strain>
    </source>
</reference>
<dbReference type="Proteomes" id="UP000069526">
    <property type="component" value="Unassembled WGS sequence"/>
</dbReference>
<dbReference type="InterPro" id="IPR022259">
    <property type="entry name" value="Acessory_Sec_prot_Asp3"/>
</dbReference>